<protein>
    <submittedName>
        <fullName evidence="1">Collagen triple helix repeat protein</fullName>
    </submittedName>
</protein>
<keyword evidence="1" id="KW-0176">Collagen</keyword>
<dbReference type="EMBL" id="CP009641">
    <property type="protein sequence ID" value="AJI12503.1"/>
    <property type="molecule type" value="Genomic_DNA"/>
</dbReference>
<name>A0AAN0SZ52_BACCE</name>
<sequence>MSPVASLIRTRRTSPWVKGNKSVLADVALTPGPPPTRVSIAN</sequence>
<proteinExistence type="predicted"/>
<accession>A0AAN0SZ52</accession>
<dbReference type="AlphaFoldDB" id="A0AAN0SZ52"/>
<evidence type="ECO:0000313" key="1">
    <source>
        <dbReference type="EMBL" id="AJI12503.1"/>
    </source>
</evidence>
<organism evidence="1 2">
    <name type="scientific">Bacillus cereus 03BB108</name>
    <dbReference type="NCBI Taxonomy" id="451709"/>
    <lineage>
        <taxon>Bacteria</taxon>
        <taxon>Bacillati</taxon>
        <taxon>Bacillota</taxon>
        <taxon>Bacilli</taxon>
        <taxon>Bacillales</taxon>
        <taxon>Bacillaceae</taxon>
        <taxon>Bacillus</taxon>
        <taxon>Bacillus cereus group</taxon>
    </lineage>
</organism>
<gene>
    <name evidence="1" type="ORF">AK40_2085</name>
</gene>
<reference evidence="1 2" key="1">
    <citation type="journal article" date="2015" name="Genome Announc.">
        <title>Complete genome sequences for 35 biothreat assay-relevant bacillus species.</title>
        <authorList>
            <person name="Johnson S.L."/>
            <person name="Daligault H.E."/>
            <person name="Davenport K.W."/>
            <person name="Jaissle J."/>
            <person name="Frey K.G."/>
            <person name="Ladner J.T."/>
            <person name="Broomall S.M."/>
            <person name="Bishop-Lilly K.A."/>
            <person name="Bruce D.C."/>
            <person name="Gibbons H.S."/>
            <person name="Coyne S.R."/>
            <person name="Lo C.C."/>
            <person name="Meincke L."/>
            <person name="Munk A.C."/>
            <person name="Koroleva G.I."/>
            <person name="Rosenzweig C.N."/>
            <person name="Palacios G.F."/>
            <person name="Redden C.L."/>
            <person name="Minogue T.D."/>
            <person name="Chain P.S."/>
        </authorList>
    </citation>
    <scope>NUCLEOTIDE SEQUENCE [LARGE SCALE GENOMIC DNA]</scope>
    <source>
        <strain evidence="1 2">03BB108</strain>
    </source>
</reference>
<dbReference type="Proteomes" id="UP000031861">
    <property type="component" value="Chromosome"/>
</dbReference>
<evidence type="ECO:0000313" key="2">
    <source>
        <dbReference type="Proteomes" id="UP000031861"/>
    </source>
</evidence>